<keyword evidence="3 11" id="KW-0813">Transport</keyword>
<dbReference type="Gene3D" id="1.20.120.220">
    <property type="entry name" value="ATP synthase, F0 complex, subunit A"/>
    <property type="match status" value="1"/>
</dbReference>
<evidence type="ECO:0000256" key="7">
    <source>
        <dbReference type="ARBA" id="ARBA00022989"/>
    </source>
</evidence>
<reference evidence="14" key="1">
    <citation type="submission" date="2015-01" db="EMBL/GenBank/DDBJ databases">
        <authorList>
            <person name="Manzoor Shahid"/>
            <person name="Zubair Saima"/>
        </authorList>
    </citation>
    <scope>NUCLEOTIDE SEQUENCE [LARGE SCALE GENOMIC DNA]</scope>
    <source>
        <strain evidence="14">Sp3</strain>
    </source>
</reference>
<comment type="similarity">
    <text evidence="2 11 12">Belongs to the ATPase A chain family.</text>
</comment>
<dbReference type="GO" id="GO:0046933">
    <property type="term" value="F:proton-transporting ATP synthase activity, rotational mechanism"/>
    <property type="evidence" value="ECO:0007669"/>
    <property type="project" value="UniProtKB-UniRule"/>
</dbReference>
<protein>
    <recommendedName>
        <fullName evidence="11 12">ATP synthase subunit a</fullName>
    </recommendedName>
    <alternativeName>
        <fullName evidence="11">ATP synthase F0 sector subunit a</fullName>
    </alternativeName>
    <alternativeName>
        <fullName evidence="11">F-ATPase subunit 6</fullName>
    </alternativeName>
</protein>
<evidence type="ECO:0000313" key="14">
    <source>
        <dbReference type="Proteomes" id="UP000046155"/>
    </source>
</evidence>
<evidence type="ECO:0000256" key="9">
    <source>
        <dbReference type="ARBA" id="ARBA00023136"/>
    </source>
</evidence>
<keyword evidence="4 11" id="KW-0138">CF(0)</keyword>
<keyword evidence="5 11" id="KW-0812">Transmembrane</keyword>
<dbReference type="PRINTS" id="PR00123">
    <property type="entry name" value="ATPASEA"/>
</dbReference>
<evidence type="ECO:0000256" key="4">
    <source>
        <dbReference type="ARBA" id="ARBA00022547"/>
    </source>
</evidence>
<dbReference type="InterPro" id="IPR000568">
    <property type="entry name" value="ATP_synth_F0_asu"/>
</dbReference>
<dbReference type="SUPFAM" id="SSF81336">
    <property type="entry name" value="F1F0 ATP synthase subunit A"/>
    <property type="match status" value="1"/>
</dbReference>
<feature type="transmembrane region" description="Helical" evidence="11">
    <location>
        <begin position="119"/>
        <end position="139"/>
    </location>
</feature>
<feature type="transmembrane region" description="Helical" evidence="11">
    <location>
        <begin position="84"/>
        <end position="107"/>
    </location>
</feature>
<dbReference type="NCBIfam" id="TIGR01131">
    <property type="entry name" value="ATP_synt_6_or_A"/>
    <property type="match status" value="1"/>
</dbReference>
<dbReference type="AlphaFoldDB" id="A0A0B7MKJ6"/>
<evidence type="ECO:0000256" key="12">
    <source>
        <dbReference type="RuleBase" id="RU000483"/>
    </source>
</evidence>
<organism evidence="13 14">
    <name type="scientific">Syntrophaceticus schinkii</name>
    <dbReference type="NCBI Taxonomy" id="499207"/>
    <lineage>
        <taxon>Bacteria</taxon>
        <taxon>Bacillati</taxon>
        <taxon>Bacillota</taxon>
        <taxon>Clostridia</taxon>
        <taxon>Thermoanaerobacterales</taxon>
        <taxon>Thermoanaerobacterales Family III. Incertae Sedis</taxon>
        <taxon>Syntrophaceticus</taxon>
    </lineage>
</organism>
<keyword evidence="10 11" id="KW-0066">ATP synthesis</keyword>
<dbReference type="Pfam" id="PF00119">
    <property type="entry name" value="ATP-synt_A"/>
    <property type="match status" value="1"/>
</dbReference>
<evidence type="ECO:0000313" key="13">
    <source>
        <dbReference type="EMBL" id="CEO88688.1"/>
    </source>
</evidence>
<evidence type="ECO:0000256" key="6">
    <source>
        <dbReference type="ARBA" id="ARBA00022781"/>
    </source>
</evidence>
<comment type="subcellular location">
    <subcellularLocation>
        <location evidence="11 12">Cell membrane</location>
        <topology evidence="11 12">Multi-pass membrane protein</topology>
    </subcellularLocation>
    <subcellularLocation>
        <location evidence="1">Membrane</location>
        <topology evidence="1">Multi-pass membrane protein</topology>
    </subcellularLocation>
</comment>
<sequence length="233" mass="26069">MQEAQKGVIFMEEAKVLFTIFGLDVTGHVTTMWAIMLFLFLVFVVATRKLDKVPGRFQCLIEFIVESLLNFFSGIMGREQARRYFPLLATLFLFILISNWSGILPFAGHVEGFKPPTSTLSVTAGLAITVFVITQIAGVRAKGFGYVKHFFQPFFIMFPLNLIEELVRPISLSLRLFGNVFGEEMVVSVLLLIFPYFVPAIMQVLGILFGFIQALVFTSLTAVYISSATADSH</sequence>
<dbReference type="PANTHER" id="PTHR42823:SF3">
    <property type="entry name" value="ATP SYNTHASE SUBUNIT A, CHLOROPLASTIC"/>
    <property type="match status" value="1"/>
</dbReference>
<dbReference type="CDD" id="cd00310">
    <property type="entry name" value="ATP-synt_Fo_a_6"/>
    <property type="match status" value="1"/>
</dbReference>
<keyword evidence="11" id="KW-1003">Cell membrane</keyword>
<name>A0A0B7MKJ6_9FIRM</name>
<comment type="function">
    <text evidence="11 12">Key component of the proton channel; it plays a direct role in the translocation of protons across the membrane.</text>
</comment>
<dbReference type="EMBL" id="CDRZ01000157">
    <property type="protein sequence ID" value="CEO88688.1"/>
    <property type="molecule type" value="Genomic_DNA"/>
</dbReference>
<dbReference type="InterPro" id="IPR035908">
    <property type="entry name" value="F0_ATP_A_sf"/>
</dbReference>
<gene>
    <name evidence="11 13" type="primary">atpB</name>
    <name evidence="13" type="ORF">SSCH_240010</name>
</gene>
<dbReference type="PROSITE" id="PS00449">
    <property type="entry name" value="ATPASE_A"/>
    <property type="match status" value="1"/>
</dbReference>
<dbReference type="GO" id="GO:0045259">
    <property type="term" value="C:proton-transporting ATP synthase complex"/>
    <property type="evidence" value="ECO:0007669"/>
    <property type="project" value="UniProtKB-KW"/>
</dbReference>
<evidence type="ECO:0000256" key="11">
    <source>
        <dbReference type="HAMAP-Rule" id="MF_01393"/>
    </source>
</evidence>
<keyword evidence="14" id="KW-1185">Reference proteome</keyword>
<evidence type="ECO:0000256" key="5">
    <source>
        <dbReference type="ARBA" id="ARBA00022692"/>
    </source>
</evidence>
<keyword evidence="7 11" id="KW-1133">Transmembrane helix</keyword>
<evidence type="ECO:0000256" key="3">
    <source>
        <dbReference type="ARBA" id="ARBA00022448"/>
    </source>
</evidence>
<dbReference type="PANTHER" id="PTHR42823">
    <property type="entry name" value="ATP SYNTHASE SUBUNIT A, CHLOROPLASTIC"/>
    <property type="match status" value="1"/>
</dbReference>
<dbReference type="HAMAP" id="MF_01393">
    <property type="entry name" value="ATP_synth_a_bact"/>
    <property type="match status" value="1"/>
</dbReference>
<dbReference type="InterPro" id="IPR045082">
    <property type="entry name" value="ATP_syn_F0_a_bact/chloroplast"/>
</dbReference>
<evidence type="ECO:0000256" key="8">
    <source>
        <dbReference type="ARBA" id="ARBA00023065"/>
    </source>
</evidence>
<accession>A0A0B7MKJ6</accession>
<evidence type="ECO:0000256" key="10">
    <source>
        <dbReference type="ARBA" id="ARBA00023310"/>
    </source>
</evidence>
<evidence type="ECO:0000256" key="2">
    <source>
        <dbReference type="ARBA" id="ARBA00006810"/>
    </source>
</evidence>
<dbReference type="InterPro" id="IPR023011">
    <property type="entry name" value="ATP_synth_F0_asu_AS"/>
</dbReference>
<evidence type="ECO:0000256" key="1">
    <source>
        <dbReference type="ARBA" id="ARBA00004141"/>
    </source>
</evidence>
<dbReference type="GO" id="GO:0042777">
    <property type="term" value="P:proton motive force-driven plasma membrane ATP synthesis"/>
    <property type="evidence" value="ECO:0007669"/>
    <property type="project" value="TreeGrafter"/>
</dbReference>
<dbReference type="GO" id="GO:0005886">
    <property type="term" value="C:plasma membrane"/>
    <property type="evidence" value="ECO:0007669"/>
    <property type="project" value="UniProtKB-SubCell"/>
</dbReference>
<keyword evidence="6 11" id="KW-0375">Hydrogen ion transport</keyword>
<keyword evidence="9 11" id="KW-0472">Membrane</keyword>
<keyword evidence="8 11" id="KW-0406">Ion transport</keyword>
<proteinExistence type="inferred from homology"/>
<feature type="transmembrane region" description="Helical" evidence="11">
    <location>
        <begin position="25"/>
        <end position="46"/>
    </location>
</feature>
<feature type="transmembrane region" description="Helical" evidence="11">
    <location>
        <begin position="204"/>
        <end position="225"/>
    </location>
</feature>
<feature type="transmembrane region" description="Helical" evidence="11">
    <location>
        <begin position="176"/>
        <end position="198"/>
    </location>
</feature>
<dbReference type="Proteomes" id="UP000046155">
    <property type="component" value="Unassembled WGS sequence"/>
</dbReference>